<dbReference type="GeneID" id="35594640"/>
<evidence type="ECO:0000313" key="2">
    <source>
        <dbReference type="Proteomes" id="UP000236584"/>
    </source>
</evidence>
<sequence length="127" mass="14648">MEQERVNPWEWQSEMGYSQAIEVRQSDRVLYCAGQTSMDSEGNPVYPGDIRAQINKYFDNINQVLTNADFKLADVVQIDCYTTDVNGLFEHWDLITDRLEQPTCTLLGVERLAFPELLVEIKPTAMR</sequence>
<protein>
    <submittedName>
        <fullName evidence="1">Enamine deaminase RidA</fullName>
    </submittedName>
</protein>
<dbReference type="InterPro" id="IPR006175">
    <property type="entry name" value="YjgF/YER057c/UK114"/>
</dbReference>
<dbReference type="CDD" id="cd00448">
    <property type="entry name" value="YjgF_YER057c_UK114_family"/>
    <property type="match status" value="1"/>
</dbReference>
<dbReference type="InterPro" id="IPR035959">
    <property type="entry name" value="RutC-like_sf"/>
</dbReference>
<dbReference type="KEGG" id="srub:C2R22_21070"/>
<dbReference type="Pfam" id="PF01042">
    <property type="entry name" value="Ribonuc_L-PSP"/>
    <property type="match status" value="1"/>
</dbReference>
<dbReference type="Gene3D" id="3.30.1330.40">
    <property type="entry name" value="RutC-like"/>
    <property type="match status" value="1"/>
</dbReference>
<dbReference type="SUPFAM" id="SSF55298">
    <property type="entry name" value="YjgF-like"/>
    <property type="match status" value="1"/>
</dbReference>
<dbReference type="RefSeq" id="WP_103427781.1">
    <property type="nucleotide sequence ID" value="NZ_CP026310.1"/>
</dbReference>
<accession>A0A2I8VQ87</accession>
<dbReference type="EMBL" id="CP026310">
    <property type="protein sequence ID" value="AUV84092.1"/>
    <property type="molecule type" value="Genomic_DNA"/>
</dbReference>
<dbReference type="PANTHER" id="PTHR43857">
    <property type="entry name" value="BLR7761 PROTEIN"/>
    <property type="match status" value="1"/>
</dbReference>
<gene>
    <name evidence="1" type="ORF">C2R22_21070</name>
</gene>
<dbReference type="PANTHER" id="PTHR43857:SF1">
    <property type="entry name" value="YJGH FAMILY PROTEIN"/>
    <property type="match status" value="1"/>
</dbReference>
<evidence type="ECO:0000313" key="1">
    <source>
        <dbReference type="EMBL" id="AUV84092.1"/>
    </source>
</evidence>
<proteinExistence type="predicted"/>
<dbReference type="AlphaFoldDB" id="A0A2I8VQ87"/>
<dbReference type="Proteomes" id="UP000236584">
    <property type="component" value="Plasmid unnamed1"/>
</dbReference>
<keyword evidence="1" id="KW-0614">Plasmid</keyword>
<keyword evidence="2" id="KW-1185">Reference proteome</keyword>
<reference evidence="1 2" key="1">
    <citation type="submission" date="2018-01" db="EMBL/GenBank/DDBJ databases">
        <title>Complete genome sequence of Salinigranum rubrum GX10T, an extremely halophilic archaeon isolated from a marine solar saltern.</title>
        <authorList>
            <person name="Han S."/>
        </authorList>
    </citation>
    <scope>NUCLEOTIDE SEQUENCE [LARGE SCALE GENOMIC DNA]</scope>
    <source>
        <strain evidence="1 2">GX10</strain>
        <plasmid evidence="2">Plasmid unnamed1</plasmid>
    </source>
</reference>
<geneLocation type="plasmid" evidence="1">
    <name>unnamed1</name>
</geneLocation>
<organism evidence="1 2">
    <name type="scientific">Salinigranum rubrum</name>
    <dbReference type="NCBI Taxonomy" id="755307"/>
    <lineage>
        <taxon>Archaea</taxon>
        <taxon>Methanobacteriati</taxon>
        <taxon>Methanobacteriota</taxon>
        <taxon>Stenosarchaea group</taxon>
        <taxon>Halobacteria</taxon>
        <taxon>Halobacteriales</taxon>
        <taxon>Haloferacaceae</taxon>
        <taxon>Salinigranum</taxon>
    </lineage>
</organism>
<dbReference type="OrthoDB" id="197953at2157"/>
<name>A0A2I8VQ87_9EURY</name>